<dbReference type="PANTHER" id="PTHR22932">
    <property type="entry name" value="TELOMERASE-BINDING PROTEIN P23 HSP90 CO-CHAPERONE"/>
    <property type="match status" value="1"/>
</dbReference>
<evidence type="ECO:0000313" key="4">
    <source>
        <dbReference type="EMBL" id="KAJ6224369.1"/>
    </source>
</evidence>
<dbReference type="PROSITE" id="PS51203">
    <property type="entry name" value="CS"/>
    <property type="match status" value="1"/>
</dbReference>
<dbReference type="PANTHER" id="PTHR22932:SF1">
    <property type="entry name" value="CO-CHAPERONE PROTEIN DAF-41"/>
    <property type="match status" value="1"/>
</dbReference>
<accession>A0A9Q0MEP1</accession>
<dbReference type="Pfam" id="PF04969">
    <property type="entry name" value="CS"/>
    <property type="match status" value="1"/>
</dbReference>
<dbReference type="GO" id="GO:0005634">
    <property type="term" value="C:nucleus"/>
    <property type="evidence" value="ECO:0007669"/>
    <property type="project" value="TreeGrafter"/>
</dbReference>
<dbReference type="GO" id="GO:0051131">
    <property type="term" value="P:chaperone-mediated protein complex assembly"/>
    <property type="evidence" value="ECO:0007669"/>
    <property type="project" value="TreeGrafter"/>
</dbReference>
<dbReference type="Proteomes" id="UP001142055">
    <property type="component" value="Chromosome 1"/>
</dbReference>
<feature type="domain" description="CS" evidence="3">
    <location>
        <begin position="3"/>
        <end position="91"/>
    </location>
</feature>
<keyword evidence="5" id="KW-1185">Reference proteome</keyword>
<dbReference type="GO" id="GO:0051879">
    <property type="term" value="F:Hsp90 protein binding"/>
    <property type="evidence" value="ECO:0007669"/>
    <property type="project" value="InterPro"/>
</dbReference>
<dbReference type="AlphaFoldDB" id="A0A9Q0MEP1"/>
<feature type="compositionally biased region" description="Acidic residues" evidence="2">
    <location>
        <begin position="148"/>
        <end position="176"/>
    </location>
</feature>
<dbReference type="FunFam" id="2.60.40.790:FF:000013">
    <property type="entry name" value="Very-long-chain (3R)-3-hydroxyacyl-CoA dehydratase"/>
    <property type="match status" value="1"/>
</dbReference>
<dbReference type="SUPFAM" id="SSF49764">
    <property type="entry name" value="HSP20-like chaperones"/>
    <property type="match status" value="1"/>
</dbReference>
<dbReference type="OrthoDB" id="1564555at2759"/>
<dbReference type="CDD" id="cd06465">
    <property type="entry name" value="p23_hB-ind1_like"/>
    <property type="match status" value="1"/>
</dbReference>
<protein>
    <recommendedName>
        <fullName evidence="3">CS domain-containing protein</fullName>
    </recommendedName>
</protein>
<evidence type="ECO:0000256" key="1">
    <source>
        <dbReference type="ARBA" id="ARBA00025733"/>
    </source>
</evidence>
<dbReference type="GO" id="GO:0006457">
    <property type="term" value="P:protein folding"/>
    <property type="evidence" value="ECO:0007669"/>
    <property type="project" value="TreeGrafter"/>
</dbReference>
<gene>
    <name evidence="4" type="ORF">RDWZM_002914</name>
</gene>
<dbReference type="InterPro" id="IPR008978">
    <property type="entry name" value="HSP20-like_chaperone"/>
</dbReference>
<evidence type="ECO:0000256" key="2">
    <source>
        <dbReference type="SAM" id="MobiDB-lite"/>
    </source>
</evidence>
<dbReference type="InterPro" id="IPR007052">
    <property type="entry name" value="CS_dom"/>
</dbReference>
<evidence type="ECO:0000259" key="3">
    <source>
        <dbReference type="PROSITE" id="PS51203"/>
    </source>
</evidence>
<dbReference type="GO" id="GO:0005829">
    <property type="term" value="C:cytosol"/>
    <property type="evidence" value="ECO:0007669"/>
    <property type="project" value="TreeGrafter"/>
</dbReference>
<dbReference type="InterPro" id="IPR045250">
    <property type="entry name" value="p23-like"/>
</dbReference>
<comment type="similarity">
    <text evidence="1">Belongs to the p23/wos2 family.</text>
</comment>
<dbReference type="GO" id="GO:0051087">
    <property type="term" value="F:protein-folding chaperone binding"/>
    <property type="evidence" value="ECO:0007669"/>
    <property type="project" value="TreeGrafter"/>
</dbReference>
<comment type="caution">
    <text evidence="4">The sequence shown here is derived from an EMBL/GenBank/DDBJ whole genome shotgun (WGS) entry which is preliminary data.</text>
</comment>
<reference evidence="4" key="1">
    <citation type="submission" date="2022-12" db="EMBL/GenBank/DDBJ databases">
        <title>Genome assemblies of Blomia tropicalis.</title>
        <authorList>
            <person name="Cui Y."/>
        </authorList>
    </citation>
    <scope>NUCLEOTIDE SEQUENCE</scope>
    <source>
        <tissue evidence="4">Adult mites</tissue>
    </source>
</reference>
<name>A0A9Q0MEP1_BLOTA</name>
<proteinExistence type="inferred from homology"/>
<dbReference type="Gene3D" id="2.60.40.790">
    <property type="match status" value="1"/>
</dbReference>
<feature type="region of interest" description="Disordered" evidence="2">
    <location>
        <begin position="133"/>
        <end position="176"/>
    </location>
</feature>
<organism evidence="4 5">
    <name type="scientific">Blomia tropicalis</name>
    <name type="common">Mite</name>
    <dbReference type="NCBI Taxonomy" id="40697"/>
    <lineage>
        <taxon>Eukaryota</taxon>
        <taxon>Metazoa</taxon>
        <taxon>Ecdysozoa</taxon>
        <taxon>Arthropoda</taxon>
        <taxon>Chelicerata</taxon>
        <taxon>Arachnida</taxon>
        <taxon>Acari</taxon>
        <taxon>Acariformes</taxon>
        <taxon>Sarcoptiformes</taxon>
        <taxon>Astigmata</taxon>
        <taxon>Glycyphagoidea</taxon>
        <taxon>Echimyopodidae</taxon>
        <taxon>Blomia</taxon>
    </lineage>
</organism>
<dbReference type="EMBL" id="JAPWDV010000001">
    <property type="protein sequence ID" value="KAJ6224369.1"/>
    <property type="molecule type" value="Genomic_DNA"/>
</dbReference>
<evidence type="ECO:0000313" key="5">
    <source>
        <dbReference type="Proteomes" id="UP001142055"/>
    </source>
</evidence>
<sequence>MAVKPAPVKWAQRNELIYLDFQVQDVPNPTVSVEKDKVTYKAVTKNNEHFETVLNLFDEVKPEESKWVNRDRGAEFVLIKSKPGPYWKRLLKETTKYHWLSVDFNRWKDESESEDEMNAGGGAGGTNFEEMMRQMSGLGGAGGSPFNELDDLNVDEKDSDDEYIPGLEDPEEEKKE</sequence>
<dbReference type="OMA" id="EEGPYWP"/>